<proteinExistence type="predicted"/>
<accession>A0A9N8EQ50</accession>
<evidence type="ECO:0000313" key="1">
    <source>
        <dbReference type="EMBL" id="CAB9525246.1"/>
    </source>
</evidence>
<dbReference type="EMBL" id="CAICTM010001647">
    <property type="protein sequence ID" value="CAB9525246.1"/>
    <property type="molecule type" value="Genomic_DNA"/>
</dbReference>
<sequence>MQLPQLPQEVAVCPELNTFAHDTNGQTVTGELDFYIAGNLHWAVELLRNGDKINEHEKLFDPNNGKYRSVGHKAHIIVDCRGPRGSKKVKSMHEHCTLYFSTNFESVEIKMRERPLLKKNLRD</sequence>
<protein>
    <submittedName>
        <fullName evidence="1">Uncharacterized protein</fullName>
    </submittedName>
</protein>
<keyword evidence="2" id="KW-1185">Reference proteome</keyword>
<reference evidence="1" key="1">
    <citation type="submission" date="2020-06" db="EMBL/GenBank/DDBJ databases">
        <authorList>
            <consortium name="Plant Systems Biology data submission"/>
        </authorList>
    </citation>
    <scope>NUCLEOTIDE SEQUENCE</scope>
    <source>
        <strain evidence="1">D6</strain>
    </source>
</reference>
<gene>
    <name evidence="1" type="ORF">SEMRO_1649_G288570.1</name>
</gene>
<comment type="caution">
    <text evidence="1">The sequence shown here is derived from an EMBL/GenBank/DDBJ whole genome shotgun (WGS) entry which is preliminary data.</text>
</comment>
<evidence type="ECO:0000313" key="2">
    <source>
        <dbReference type="Proteomes" id="UP001153069"/>
    </source>
</evidence>
<name>A0A9N8EQ50_9STRA</name>
<organism evidence="1 2">
    <name type="scientific">Seminavis robusta</name>
    <dbReference type="NCBI Taxonomy" id="568900"/>
    <lineage>
        <taxon>Eukaryota</taxon>
        <taxon>Sar</taxon>
        <taxon>Stramenopiles</taxon>
        <taxon>Ochrophyta</taxon>
        <taxon>Bacillariophyta</taxon>
        <taxon>Bacillariophyceae</taxon>
        <taxon>Bacillariophycidae</taxon>
        <taxon>Naviculales</taxon>
        <taxon>Naviculaceae</taxon>
        <taxon>Seminavis</taxon>
    </lineage>
</organism>
<dbReference type="AlphaFoldDB" id="A0A9N8EQ50"/>
<dbReference type="OrthoDB" id="67991at2759"/>
<dbReference type="Proteomes" id="UP001153069">
    <property type="component" value="Unassembled WGS sequence"/>
</dbReference>